<name>A0A3P6G0B6_BRAOL</name>
<evidence type="ECO:0000313" key="1">
    <source>
        <dbReference type="EMBL" id="VDD53414.1"/>
    </source>
</evidence>
<proteinExistence type="predicted"/>
<dbReference type="AlphaFoldDB" id="A0A3P6G0B6"/>
<reference evidence="1" key="1">
    <citation type="submission" date="2018-11" db="EMBL/GenBank/DDBJ databases">
        <authorList>
            <consortium name="Genoscope - CEA"/>
            <person name="William W."/>
        </authorList>
    </citation>
    <scope>NUCLEOTIDE SEQUENCE</scope>
</reference>
<accession>A0A3P6G0B6</accession>
<gene>
    <name evidence="1" type="ORF">BOLC1T05803H</name>
</gene>
<sequence length="96" mass="11072">MDVLNLCVPSPNLFIWRLRRLYRAHMLGSVLFSRRYQSPSPTAFHQPSLTASLVFMPTSFHLTLRQLHPSMFSTELYSIICKIWTTMALSPSSARN</sequence>
<protein>
    <submittedName>
        <fullName evidence="1">Uncharacterized protein</fullName>
    </submittedName>
</protein>
<dbReference type="EMBL" id="LR031878">
    <property type="protein sequence ID" value="VDD53414.1"/>
    <property type="molecule type" value="Genomic_DNA"/>
</dbReference>
<organism evidence="1">
    <name type="scientific">Brassica oleracea</name>
    <name type="common">Wild cabbage</name>
    <dbReference type="NCBI Taxonomy" id="3712"/>
    <lineage>
        <taxon>Eukaryota</taxon>
        <taxon>Viridiplantae</taxon>
        <taxon>Streptophyta</taxon>
        <taxon>Embryophyta</taxon>
        <taxon>Tracheophyta</taxon>
        <taxon>Spermatophyta</taxon>
        <taxon>Magnoliopsida</taxon>
        <taxon>eudicotyledons</taxon>
        <taxon>Gunneridae</taxon>
        <taxon>Pentapetalae</taxon>
        <taxon>rosids</taxon>
        <taxon>malvids</taxon>
        <taxon>Brassicales</taxon>
        <taxon>Brassicaceae</taxon>
        <taxon>Brassiceae</taxon>
        <taxon>Brassica</taxon>
    </lineage>
</organism>